<dbReference type="Proteomes" id="UP000447545">
    <property type="component" value="Unassembled WGS sequence"/>
</dbReference>
<reference evidence="1 2" key="1">
    <citation type="submission" date="2019-11" db="EMBL/GenBank/DDBJ databases">
        <title>Winogradskyella ouciana sp. nov., isolated from the hadal seawater of the Mariana Trench.</title>
        <authorList>
            <person name="Liu R."/>
        </authorList>
    </citation>
    <scope>NUCLEOTIDE SEQUENCE [LARGE SCALE GENOMIC DNA]</scope>
    <source>
        <strain evidence="1 2">ZXX205</strain>
    </source>
</reference>
<dbReference type="Pfam" id="PF13585">
    <property type="entry name" value="CHU_C"/>
    <property type="match status" value="1"/>
</dbReference>
<dbReference type="RefSeq" id="WP_155090342.1">
    <property type="nucleotide sequence ID" value="NZ_WJYA01000026.1"/>
</dbReference>
<dbReference type="AlphaFoldDB" id="A0A7K1GI95"/>
<sequence>EVVTQAFGNNNVIEAVATGIGDYEYSLDGGPWQDSGIFDNVSQGDHVITARDRIGCGLTTVTVFVLDYPKYFTPNGDGNNDTWNIEGIGNGAKIYIFDRYGKLLKQLSPSGSGWDGTFNGNMMPTSDYWFTIEYDEPTNGQRKEFRAHFTLKR</sequence>
<dbReference type="NCBIfam" id="TIGR04131">
    <property type="entry name" value="Bac_Flav_CTERM"/>
    <property type="match status" value="1"/>
</dbReference>
<evidence type="ECO:0000313" key="1">
    <source>
        <dbReference type="EMBL" id="MTE28338.1"/>
    </source>
</evidence>
<organism evidence="1 2">
    <name type="scientific">Winogradskyella ouciana</name>
    <dbReference type="NCBI Taxonomy" id="2608631"/>
    <lineage>
        <taxon>Bacteria</taxon>
        <taxon>Pseudomonadati</taxon>
        <taxon>Bacteroidota</taxon>
        <taxon>Flavobacteriia</taxon>
        <taxon>Flavobacteriales</taxon>
        <taxon>Flavobacteriaceae</taxon>
        <taxon>Winogradskyella</taxon>
    </lineage>
</organism>
<feature type="non-terminal residue" evidence="1">
    <location>
        <position position="1"/>
    </location>
</feature>
<proteinExistence type="predicted"/>
<keyword evidence="2" id="KW-1185">Reference proteome</keyword>
<accession>A0A7K1GI95</accession>
<gene>
    <name evidence="1" type="ORF">F1003_15510</name>
</gene>
<evidence type="ECO:0000313" key="2">
    <source>
        <dbReference type="Proteomes" id="UP000447545"/>
    </source>
</evidence>
<dbReference type="EMBL" id="WJYA01000026">
    <property type="protein sequence ID" value="MTE28338.1"/>
    <property type="molecule type" value="Genomic_DNA"/>
</dbReference>
<dbReference type="InterPro" id="IPR026341">
    <property type="entry name" value="T9SS_type_B"/>
</dbReference>
<comment type="caution">
    <text evidence="1">The sequence shown here is derived from an EMBL/GenBank/DDBJ whole genome shotgun (WGS) entry which is preliminary data.</text>
</comment>
<protein>
    <submittedName>
        <fullName evidence="1">T9SS type B sorting domain-containing protein</fullName>
    </submittedName>
</protein>
<name>A0A7K1GI95_9FLAO</name>